<reference evidence="10 11" key="1">
    <citation type="submission" date="2017-08" db="EMBL/GenBank/DDBJ databases">
        <title>Infants hospitalized years apart are colonized by the same room-sourced microbial strains.</title>
        <authorList>
            <person name="Brooks B."/>
            <person name="Olm M.R."/>
            <person name="Firek B.A."/>
            <person name="Baker R."/>
            <person name="Thomas B.C."/>
            <person name="Morowitz M.J."/>
            <person name="Banfield J.F."/>
        </authorList>
    </citation>
    <scope>NUCLEOTIDE SEQUENCE [LARGE SCALE GENOMIC DNA]</scope>
    <source>
        <strain evidence="10">S2_006_000_R1_57</strain>
    </source>
</reference>
<dbReference type="RefSeq" id="WP_303678631.1">
    <property type="nucleotide sequence ID" value="NZ_CAKZIO010000002.1"/>
</dbReference>
<dbReference type="InterPro" id="IPR007865">
    <property type="entry name" value="Aminopep_P_N"/>
</dbReference>
<sequence>MTQQNLTLDTLRSPQPLDERAANRSRSPQSSTFATFMGSNWAETSQATDNTAVSAVKQFLPARHTAVTRHYPGTVLLVPAGSYKTRSADEDYLFRPHSAFVWLTGLGLEYEPDSAVVFYPDGNSHKAVLYFQPPASRSTDQFYADSRYGEFWVGARPTITQMEAYTGLTVRPLTSLESDLRKAVAHTPTRLLRNVDSTIDALVQELVGDKTWNDTAEEDKTFEVLLGTVRMWKDSWEIDQIQQAVNLTATCFEKVIASLPEAVHHPRGERVAEVAFSAAARLGGHGTGFDTIAAAGSHATTMHYMENAGPIAPDDLLLIDAGAEIDSLYSGDITRTFPVSGTFSPTQRKVYEAVLGANEAAFKQAQQPGCHYRQIHDAAIRFLAETLSEWGLLPCSVEEAISPNGQQVRRWMPHGTGHHLGLDTHDCSVTPRDFYMDAPLEPGMVFTIEPGLYFRTDDELIPEELRGIGIRIEDDIVVNDDHTVRRLSADIPRTADEVEAWMKRVWSRNA</sequence>
<dbReference type="Gene3D" id="3.40.350.10">
    <property type="entry name" value="Creatinase/prolidase N-terminal domain"/>
    <property type="match status" value="1"/>
</dbReference>
<dbReference type="AlphaFoldDB" id="A0A2W5IDI8"/>
<dbReference type="GO" id="GO:0005829">
    <property type="term" value="C:cytosol"/>
    <property type="evidence" value="ECO:0007669"/>
    <property type="project" value="TreeGrafter"/>
</dbReference>
<dbReference type="InterPro" id="IPR029149">
    <property type="entry name" value="Creatin/AminoP/Spt16_N"/>
</dbReference>
<dbReference type="InterPro" id="IPR000994">
    <property type="entry name" value="Pept_M24"/>
</dbReference>
<comment type="similarity">
    <text evidence="3">Belongs to the peptidase M24B family.</text>
</comment>
<dbReference type="EC" id="3.4.11.9" evidence="4"/>
<keyword evidence="6" id="KW-0378">Hydrolase</keyword>
<evidence type="ECO:0000256" key="8">
    <source>
        <dbReference type="SAM" id="MobiDB-lite"/>
    </source>
</evidence>
<comment type="cofactor">
    <cofactor evidence="2">
        <name>Mn(2+)</name>
        <dbReference type="ChEBI" id="CHEBI:29035"/>
    </cofactor>
</comment>
<dbReference type="InterPro" id="IPR052433">
    <property type="entry name" value="X-Pro_dipept-like"/>
</dbReference>
<accession>A0A2W5IDI8</accession>
<keyword evidence="7" id="KW-0464">Manganese</keyword>
<dbReference type="SMART" id="SM01011">
    <property type="entry name" value="AMP_N"/>
    <property type="match status" value="1"/>
</dbReference>
<evidence type="ECO:0000256" key="2">
    <source>
        <dbReference type="ARBA" id="ARBA00001936"/>
    </source>
</evidence>
<evidence type="ECO:0000313" key="10">
    <source>
        <dbReference type="EMBL" id="PZP89388.1"/>
    </source>
</evidence>
<proteinExistence type="inferred from homology"/>
<comment type="caution">
    <text evidence="10">The sequence shown here is derived from an EMBL/GenBank/DDBJ whole genome shotgun (WGS) entry which is preliminary data.</text>
</comment>
<dbReference type="InterPro" id="IPR036005">
    <property type="entry name" value="Creatinase/aminopeptidase-like"/>
</dbReference>
<gene>
    <name evidence="10" type="ORF">DI579_02405</name>
</gene>
<dbReference type="GO" id="GO:0070006">
    <property type="term" value="F:metalloaminopeptidase activity"/>
    <property type="evidence" value="ECO:0007669"/>
    <property type="project" value="InterPro"/>
</dbReference>
<evidence type="ECO:0000313" key="11">
    <source>
        <dbReference type="Proteomes" id="UP000248606"/>
    </source>
</evidence>
<dbReference type="EMBL" id="QFOZ01000002">
    <property type="protein sequence ID" value="PZP89388.1"/>
    <property type="molecule type" value="Genomic_DNA"/>
</dbReference>
<evidence type="ECO:0000259" key="9">
    <source>
        <dbReference type="SMART" id="SM01011"/>
    </source>
</evidence>
<evidence type="ECO:0000256" key="1">
    <source>
        <dbReference type="ARBA" id="ARBA00001424"/>
    </source>
</evidence>
<evidence type="ECO:0000256" key="3">
    <source>
        <dbReference type="ARBA" id="ARBA00008766"/>
    </source>
</evidence>
<dbReference type="PANTHER" id="PTHR43226">
    <property type="entry name" value="XAA-PRO AMINOPEPTIDASE 3"/>
    <property type="match status" value="1"/>
</dbReference>
<dbReference type="PANTHER" id="PTHR43226:SF4">
    <property type="entry name" value="XAA-PRO AMINOPEPTIDASE 3"/>
    <property type="match status" value="1"/>
</dbReference>
<keyword evidence="10" id="KW-0645">Protease</keyword>
<evidence type="ECO:0000256" key="7">
    <source>
        <dbReference type="ARBA" id="ARBA00023211"/>
    </source>
</evidence>
<feature type="compositionally biased region" description="Polar residues" evidence="8">
    <location>
        <begin position="1"/>
        <end position="13"/>
    </location>
</feature>
<organism evidence="10 11">
    <name type="scientific">Lawsonella clevelandensis</name>
    <dbReference type="NCBI Taxonomy" id="1528099"/>
    <lineage>
        <taxon>Bacteria</taxon>
        <taxon>Bacillati</taxon>
        <taxon>Actinomycetota</taxon>
        <taxon>Actinomycetes</taxon>
        <taxon>Mycobacteriales</taxon>
        <taxon>Lawsonellaceae</taxon>
        <taxon>Lawsonella</taxon>
    </lineage>
</organism>
<dbReference type="CDD" id="cd01087">
    <property type="entry name" value="Prolidase"/>
    <property type="match status" value="1"/>
</dbReference>
<dbReference type="SUPFAM" id="SSF53092">
    <property type="entry name" value="Creatinase/prolidase N-terminal domain"/>
    <property type="match status" value="1"/>
</dbReference>
<dbReference type="GO" id="GO:0030145">
    <property type="term" value="F:manganese ion binding"/>
    <property type="evidence" value="ECO:0007669"/>
    <property type="project" value="InterPro"/>
</dbReference>
<dbReference type="Pfam" id="PF00557">
    <property type="entry name" value="Peptidase_M24"/>
    <property type="match status" value="1"/>
</dbReference>
<dbReference type="Pfam" id="PF05195">
    <property type="entry name" value="AMP_N"/>
    <property type="match status" value="1"/>
</dbReference>
<keyword evidence="10" id="KW-0031">Aminopeptidase</keyword>
<evidence type="ECO:0000256" key="4">
    <source>
        <dbReference type="ARBA" id="ARBA00012574"/>
    </source>
</evidence>
<dbReference type="Gene3D" id="3.90.230.10">
    <property type="entry name" value="Creatinase/methionine aminopeptidase superfamily"/>
    <property type="match status" value="1"/>
</dbReference>
<evidence type="ECO:0000256" key="5">
    <source>
        <dbReference type="ARBA" id="ARBA00022723"/>
    </source>
</evidence>
<evidence type="ECO:0000256" key="6">
    <source>
        <dbReference type="ARBA" id="ARBA00022801"/>
    </source>
</evidence>
<dbReference type="GO" id="GO:0006508">
    <property type="term" value="P:proteolysis"/>
    <property type="evidence" value="ECO:0007669"/>
    <property type="project" value="TreeGrafter"/>
</dbReference>
<name>A0A2W5IDI8_9ACTN</name>
<feature type="region of interest" description="Disordered" evidence="8">
    <location>
        <begin position="1"/>
        <end position="31"/>
    </location>
</feature>
<feature type="domain" description="Aminopeptidase P N-terminal" evidence="9">
    <location>
        <begin position="55"/>
        <end position="200"/>
    </location>
</feature>
<protein>
    <recommendedName>
        <fullName evidence="4">Xaa-Pro aminopeptidase</fullName>
        <ecNumber evidence="4">3.4.11.9</ecNumber>
    </recommendedName>
</protein>
<dbReference type="SUPFAM" id="SSF55920">
    <property type="entry name" value="Creatinase/aminopeptidase"/>
    <property type="match status" value="1"/>
</dbReference>
<dbReference type="Proteomes" id="UP000248606">
    <property type="component" value="Unassembled WGS sequence"/>
</dbReference>
<comment type="catalytic activity">
    <reaction evidence="1">
        <text>Release of any N-terminal amino acid, including proline, that is linked to proline, even from a dipeptide or tripeptide.</text>
        <dbReference type="EC" id="3.4.11.9"/>
    </reaction>
</comment>
<keyword evidence="5" id="KW-0479">Metal-binding</keyword>